<accession>A0A9D4YM78</accession>
<evidence type="ECO:0000313" key="12">
    <source>
        <dbReference type="Proteomes" id="UP001058974"/>
    </source>
</evidence>
<reference evidence="11 12" key="1">
    <citation type="journal article" date="2022" name="Nat. Genet.">
        <title>Improved pea reference genome and pan-genome highlight genomic features and evolutionary characteristics.</title>
        <authorList>
            <person name="Yang T."/>
            <person name="Liu R."/>
            <person name="Luo Y."/>
            <person name="Hu S."/>
            <person name="Wang D."/>
            <person name="Wang C."/>
            <person name="Pandey M.K."/>
            <person name="Ge S."/>
            <person name="Xu Q."/>
            <person name="Li N."/>
            <person name="Li G."/>
            <person name="Huang Y."/>
            <person name="Saxena R.K."/>
            <person name="Ji Y."/>
            <person name="Li M."/>
            <person name="Yan X."/>
            <person name="He Y."/>
            <person name="Liu Y."/>
            <person name="Wang X."/>
            <person name="Xiang C."/>
            <person name="Varshney R.K."/>
            <person name="Ding H."/>
            <person name="Gao S."/>
            <person name="Zong X."/>
        </authorList>
    </citation>
    <scope>NUCLEOTIDE SEQUENCE [LARGE SCALE GENOMIC DNA]</scope>
    <source>
        <strain evidence="11 12">cv. Zhongwan 6</strain>
    </source>
</reference>
<comment type="subcellular location">
    <subcellularLocation>
        <location evidence="1">Membrane</location>
    </subcellularLocation>
</comment>
<dbReference type="InterPro" id="IPR013210">
    <property type="entry name" value="LRR_N_plant-typ"/>
</dbReference>
<evidence type="ECO:0000259" key="10">
    <source>
        <dbReference type="PROSITE" id="PS50011"/>
    </source>
</evidence>
<dbReference type="PANTHER" id="PTHR48007">
    <property type="entry name" value="LEUCINE-RICH REPEAT RECEPTOR-LIKE PROTEIN KINASE PXC1"/>
    <property type="match status" value="1"/>
</dbReference>
<dbReference type="Proteomes" id="UP001058974">
    <property type="component" value="Chromosome 1"/>
</dbReference>
<evidence type="ECO:0000256" key="9">
    <source>
        <dbReference type="SAM" id="SignalP"/>
    </source>
</evidence>
<dbReference type="SUPFAM" id="SSF56112">
    <property type="entry name" value="Protein kinase-like (PK-like)"/>
    <property type="match status" value="1"/>
</dbReference>
<dbReference type="EMBL" id="JAMSHJ010000001">
    <property type="protein sequence ID" value="KAI5442181.1"/>
    <property type="molecule type" value="Genomic_DNA"/>
</dbReference>
<sequence length="647" mass="71610">MAPQFFITSLTIFFFSILVKFSSSISDIDSLLLLKTSFQNTVALSSWNTSIPPCDGDHANWSGVLCYRGHIWGFKLENMNLKGTIDVNAIKDLPYIRTISFMHNQFDSPWPNLNKLTGLKTIFLSDNKFSGDVPDDAFKGMQWLKKIHLSNNQLTGPIPSSLASLPRLMSLKLDGNKFSGPIPQFQRTIKSFSVANNQLEGQIPATLSKIPASSFSGNEKLCGAPLGPCSSQKKSLSPPSSSSSSSSSSSIDAHGIWFVVLASLALLVIAAVILFFIIRRKKKSEQGALEEGGGVGLIGTSNRTVESSSTQKRGPSSSNNDNSDDPGGSRKSRGSSNNSSRREEMKLSFVREEASEQFDLQDLLRASAEILGSSCHSSSYKAVLLSGSTVVVKRFKQMNNVGREEFKEHMRRLGRLNHPNLIPLLAYYYKRDEKLFITPSIPNGSLAVRLHGYKAIGQVSLDWPKRLKIVKGVAQGIAYLYQELPNLIAPHGNLKSSNVLLGESMEPIITDYGSVPVTNQDIAHEIMVAYKSPEYLQHGRITKKTDVWSLGLLILEILTGKFPANFVQQSELSLANWVDSIAQEEWTSQVFDKDMEFSRNSEGEIYKLLNIALACCDIDVDKRLDLQEAVDRIQEVQIQEDNNEEDL</sequence>
<dbReference type="OrthoDB" id="418615at2759"/>
<dbReference type="PROSITE" id="PS50011">
    <property type="entry name" value="PROTEIN_KINASE_DOM"/>
    <property type="match status" value="1"/>
</dbReference>
<dbReference type="InterPro" id="IPR046959">
    <property type="entry name" value="PRK1-6/SRF4-like"/>
</dbReference>
<evidence type="ECO:0000256" key="6">
    <source>
        <dbReference type="ARBA" id="ARBA00023136"/>
    </source>
</evidence>
<dbReference type="Gene3D" id="1.10.510.10">
    <property type="entry name" value="Transferase(Phosphotransferase) domain 1"/>
    <property type="match status" value="1"/>
</dbReference>
<dbReference type="InterPro" id="IPR011009">
    <property type="entry name" value="Kinase-like_dom_sf"/>
</dbReference>
<dbReference type="Pfam" id="PF00069">
    <property type="entry name" value="Pkinase"/>
    <property type="match status" value="1"/>
</dbReference>
<dbReference type="GO" id="GO:0016020">
    <property type="term" value="C:membrane"/>
    <property type="evidence" value="ECO:0007669"/>
    <property type="project" value="UniProtKB-SubCell"/>
</dbReference>
<dbReference type="Gramene" id="Psat01G0130300-T1">
    <property type="protein sequence ID" value="KAI5442181.1"/>
    <property type="gene ID" value="KIW84_011303"/>
</dbReference>
<organism evidence="11 12">
    <name type="scientific">Pisum sativum</name>
    <name type="common">Garden pea</name>
    <name type="synonym">Lathyrus oleraceus</name>
    <dbReference type="NCBI Taxonomy" id="3888"/>
    <lineage>
        <taxon>Eukaryota</taxon>
        <taxon>Viridiplantae</taxon>
        <taxon>Streptophyta</taxon>
        <taxon>Embryophyta</taxon>
        <taxon>Tracheophyta</taxon>
        <taxon>Spermatophyta</taxon>
        <taxon>Magnoliopsida</taxon>
        <taxon>eudicotyledons</taxon>
        <taxon>Gunneridae</taxon>
        <taxon>Pentapetalae</taxon>
        <taxon>rosids</taxon>
        <taxon>fabids</taxon>
        <taxon>Fabales</taxon>
        <taxon>Fabaceae</taxon>
        <taxon>Papilionoideae</taxon>
        <taxon>50 kb inversion clade</taxon>
        <taxon>NPAAA clade</taxon>
        <taxon>Hologalegina</taxon>
        <taxon>IRL clade</taxon>
        <taxon>Fabeae</taxon>
        <taxon>Lathyrus</taxon>
    </lineage>
</organism>
<evidence type="ECO:0000256" key="7">
    <source>
        <dbReference type="SAM" id="MobiDB-lite"/>
    </source>
</evidence>
<dbReference type="InterPro" id="IPR001611">
    <property type="entry name" value="Leu-rich_rpt"/>
</dbReference>
<dbReference type="Pfam" id="PF08263">
    <property type="entry name" value="LRRNT_2"/>
    <property type="match status" value="1"/>
</dbReference>
<keyword evidence="4" id="KW-0677">Repeat</keyword>
<keyword evidence="6 8" id="KW-0472">Membrane</keyword>
<feature type="region of interest" description="Disordered" evidence="7">
    <location>
        <begin position="290"/>
        <end position="346"/>
    </location>
</feature>
<dbReference type="Gene3D" id="3.30.200.20">
    <property type="entry name" value="Phosphorylase Kinase, domain 1"/>
    <property type="match status" value="1"/>
</dbReference>
<dbReference type="Pfam" id="PF13855">
    <property type="entry name" value="LRR_8"/>
    <property type="match status" value="1"/>
</dbReference>
<feature type="compositionally biased region" description="Polar residues" evidence="7">
    <location>
        <begin position="299"/>
        <end position="313"/>
    </location>
</feature>
<feature type="transmembrane region" description="Helical" evidence="8">
    <location>
        <begin position="255"/>
        <end position="278"/>
    </location>
</feature>
<dbReference type="SUPFAM" id="SSF52058">
    <property type="entry name" value="L domain-like"/>
    <property type="match status" value="1"/>
</dbReference>
<dbReference type="PANTHER" id="PTHR48007:SF75">
    <property type="entry name" value="LRR RECEPTOR-LIKE KINASE"/>
    <property type="match status" value="1"/>
</dbReference>
<evidence type="ECO:0000256" key="5">
    <source>
        <dbReference type="ARBA" id="ARBA00022989"/>
    </source>
</evidence>
<feature type="signal peptide" evidence="9">
    <location>
        <begin position="1"/>
        <end position="24"/>
    </location>
</feature>
<dbReference type="GO" id="GO:0005524">
    <property type="term" value="F:ATP binding"/>
    <property type="evidence" value="ECO:0007669"/>
    <property type="project" value="InterPro"/>
</dbReference>
<evidence type="ECO:0000313" key="11">
    <source>
        <dbReference type="EMBL" id="KAI5442181.1"/>
    </source>
</evidence>
<evidence type="ECO:0000256" key="4">
    <source>
        <dbReference type="ARBA" id="ARBA00022737"/>
    </source>
</evidence>
<gene>
    <name evidence="11" type="ORF">KIW84_011303</name>
</gene>
<dbReference type="Gramene" id="PSAT_LOCUS6684_t1">
    <property type="protein sequence ID" value="CAL5186340.1"/>
    <property type="gene ID" value="PSAT_LOCUS6684"/>
</dbReference>
<evidence type="ECO:0000256" key="8">
    <source>
        <dbReference type="SAM" id="Phobius"/>
    </source>
</evidence>
<keyword evidence="12" id="KW-1185">Reference proteome</keyword>
<evidence type="ECO:0000256" key="1">
    <source>
        <dbReference type="ARBA" id="ARBA00004370"/>
    </source>
</evidence>
<feature type="chain" id="PRO_5038426642" description="Protein kinase domain-containing protein" evidence="9">
    <location>
        <begin position="25"/>
        <end position="647"/>
    </location>
</feature>
<proteinExistence type="predicted"/>
<keyword evidence="3 8" id="KW-0812">Transmembrane</keyword>
<evidence type="ECO:0000256" key="3">
    <source>
        <dbReference type="ARBA" id="ARBA00022692"/>
    </source>
</evidence>
<name>A0A9D4YM78_PEA</name>
<dbReference type="Gene3D" id="3.80.10.10">
    <property type="entry name" value="Ribonuclease Inhibitor"/>
    <property type="match status" value="2"/>
</dbReference>
<dbReference type="GO" id="GO:0004672">
    <property type="term" value="F:protein kinase activity"/>
    <property type="evidence" value="ECO:0007669"/>
    <property type="project" value="InterPro"/>
</dbReference>
<feature type="region of interest" description="Disordered" evidence="7">
    <location>
        <begin position="228"/>
        <end position="249"/>
    </location>
</feature>
<dbReference type="AlphaFoldDB" id="A0A9D4YM78"/>
<evidence type="ECO:0000256" key="2">
    <source>
        <dbReference type="ARBA" id="ARBA00022614"/>
    </source>
</evidence>
<keyword evidence="9" id="KW-0732">Signal</keyword>
<feature type="domain" description="Protein kinase" evidence="10">
    <location>
        <begin position="365"/>
        <end position="638"/>
    </location>
</feature>
<protein>
    <recommendedName>
        <fullName evidence="10">Protein kinase domain-containing protein</fullName>
    </recommendedName>
</protein>
<dbReference type="InterPro" id="IPR032675">
    <property type="entry name" value="LRR_dom_sf"/>
</dbReference>
<feature type="compositionally biased region" description="Low complexity" evidence="7">
    <location>
        <begin position="230"/>
        <end position="249"/>
    </location>
</feature>
<comment type="caution">
    <text evidence="11">The sequence shown here is derived from an EMBL/GenBank/DDBJ whole genome shotgun (WGS) entry which is preliminary data.</text>
</comment>
<keyword evidence="5 8" id="KW-1133">Transmembrane helix</keyword>
<dbReference type="InterPro" id="IPR000719">
    <property type="entry name" value="Prot_kinase_dom"/>
</dbReference>
<keyword evidence="2" id="KW-0433">Leucine-rich repeat</keyword>